<proteinExistence type="predicted"/>
<feature type="region of interest" description="Disordered" evidence="1">
    <location>
        <begin position="38"/>
        <end position="69"/>
    </location>
</feature>
<organism evidence="2 3">
    <name type="scientific">Penicillium oxalicum (strain 114-2 / CGMCC 5302)</name>
    <name type="common">Penicillium decumbens</name>
    <dbReference type="NCBI Taxonomy" id="933388"/>
    <lineage>
        <taxon>Eukaryota</taxon>
        <taxon>Fungi</taxon>
        <taxon>Dikarya</taxon>
        <taxon>Ascomycota</taxon>
        <taxon>Pezizomycotina</taxon>
        <taxon>Eurotiomycetes</taxon>
        <taxon>Eurotiomycetidae</taxon>
        <taxon>Eurotiales</taxon>
        <taxon>Aspergillaceae</taxon>
        <taxon>Penicillium</taxon>
    </lineage>
</organism>
<protein>
    <submittedName>
        <fullName evidence="2">Uncharacterized protein</fullName>
    </submittedName>
</protein>
<accession>S7ZJ70</accession>
<evidence type="ECO:0000313" key="3">
    <source>
        <dbReference type="Proteomes" id="UP000019376"/>
    </source>
</evidence>
<sequence>MLRLPRYLPSQNPKVNIQKVQYARGVQSRKRQYIARNSSTPKEQINMNTDEKNPLTVAATTESRDRGVI</sequence>
<dbReference type="EMBL" id="KB644412">
    <property type="protein sequence ID" value="EPS30319.1"/>
    <property type="molecule type" value="Genomic_DNA"/>
</dbReference>
<dbReference type="Proteomes" id="UP000019376">
    <property type="component" value="Unassembled WGS sequence"/>
</dbReference>
<feature type="compositionally biased region" description="Polar residues" evidence="1">
    <location>
        <begin position="38"/>
        <end position="48"/>
    </location>
</feature>
<gene>
    <name evidence="2" type="ORF">PDE_05270</name>
</gene>
<dbReference type="HOGENOM" id="CLU_2776734_0_0_1"/>
<evidence type="ECO:0000313" key="2">
    <source>
        <dbReference type="EMBL" id="EPS30319.1"/>
    </source>
</evidence>
<reference evidence="2 3" key="1">
    <citation type="journal article" date="2013" name="PLoS ONE">
        <title>Genomic and secretomic analyses reveal unique features of the lignocellulolytic enzyme system of Penicillium decumbens.</title>
        <authorList>
            <person name="Liu G."/>
            <person name="Zhang L."/>
            <person name="Wei X."/>
            <person name="Zou G."/>
            <person name="Qin Y."/>
            <person name="Ma L."/>
            <person name="Li J."/>
            <person name="Zheng H."/>
            <person name="Wang S."/>
            <person name="Wang C."/>
            <person name="Xun L."/>
            <person name="Zhao G.-P."/>
            <person name="Zhou Z."/>
            <person name="Qu Y."/>
        </authorList>
    </citation>
    <scope>NUCLEOTIDE SEQUENCE [LARGE SCALE GENOMIC DNA]</scope>
    <source>
        <strain evidence="3">114-2 / CGMCC 5302</strain>
    </source>
</reference>
<dbReference type="AlphaFoldDB" id="S7ZJ70"/>
<name>S7ZJ70_PENO1</name>
<evidence type="ECO:0000256" key="1">
    <source>
        <dbReference type="SAM" id="MobiDB-lite"/>
    </source>
</evidence>
<keyword evidence="3" id="KW-1185">Reference proteome</keyword>